<dbReference type="Pfam" id="PF14198">
    <property type="entry name" value="TnpV"/>
    <property type="match status" value="1"/>
</dbReference>
<organism evidence="1 2">
    <name type="scientific">Laedolimicola intestinihominis</name>
    <dbReference type="NCBI Taxonomy" id="3133166"/>
    <lineage>
        <taxon>Bacteria</taxon>
        <taxon>Bacillati</taxon>
        <taxon>Bacillota</taxon>
        <taxon>Clostridia</taxon>
        <taxon>Lachnospirales</taxon>
        <taxon>Lachnospiraceae</taxon>
        <taxon>Laedolimicola</taxon>
    </lineage>
</organism>
<dbReference type="EMBL" id="JBBMFE010000001">
    <property type="protein sequence ID" value="MEQ2471222.1"/>
    <property type="molecule type" value="Genomic_DNA"/>
</dbReference>
<protein>
    <submittedName>
        <fullName evidence="1">TnpV protein</fullName>
    </submittedName>
</protein>
<evidence type="ECO:0000313" key="1">
    <source>
        <dbReference type="EMBL" id="MEQ2471222.1"/>
    </source>
</evidence>
<gene>
    <name evidence="1" type="ORF">WMO29_01725</name>
</gene>
<dbReference type="InterPro" id="IPR026989">
    <property type="entry name" value="TnpV"/>
</dbReference>
<name>A0ABV1FCZ5_9FIRM</name>
<reference evidence="1 2" key="1">
    <citation type="submission" date="2024-03" db="EMBL/GenBank/DDBJ databases">
        <title>Human intestinal bacterial collection.</title>
        <authorList>
            <person name="Pauvert C."/>
            <person name="Hitch T.C.A."/>
            <person name="Clavel T."/>
        </authorList>
    </citation>
    <scope>NUCLEOTIDE SEQUENCE [LARGE SCALE GENOMIC DNA]</scope>
    <source>
        <strain evidence="1 2">CLA-AA-H132</strain>
    </source>
</reference>
<dbReference type="RefSeq" id="WP_349163486.1">
    <property type="nucleotide sequence ID" value="NZ_JBBMFE010000001.1"/>
</dbReference>
<sequence length="118" mass="14393">MEGMNLHYQRKDGLLYPEMEVPGQDLSRVGKYGHLAMRYLKENEESRYSFLYRCGKLEEKMREVDREANEMLAELMDSYLKSRPLQNRRSFLEQWKLREQAQMQAEEIVLREIVWQYH</sequence>
<keyword evidence="2" id="KW-1185">Reference proteome</keyword>
<comment type="caution">
    <text evidence="1">The sequence shown here is derived from an EMBL/GenBank/DDBJ whole genome shotgun (WGS) entry which is preliminary data.</text>
</comment>
<dbReference type="Proteomes" id="UP001438008">
    <property type="component" value="Unassembled WGS sequence"/>
</dbReference>
<accession>A0ABV1FCZ5</accession>
<evidence type="ECO:0000313" key="2">
    <source>
        <dbReference type="Proteomes" id="UP001438008"/>
    </source>
</evidence>
<proteinExistence type="predicted"/>